<keyword evidence="12" id="KW-1185">Reference proteome</keyword>
<evidence type="ECO:0000313" key="6">
    <source>
        <dbReference type="EMBL" id="CAK9437705.1"/>
    </source>
</evidence>
<dbReference type="Proteomes" id="UP001497383">
    <property type="component" value="Chromosome 2"/>
</dbReference>
<evidence type="ECO:0000313" key="5">
    <source>
        <dbReference type="EMBL" id="CAK9436682.1"/>
    </source>
</evidence>
<dbReference type="Proteomes" id="UP001497383">
    <property type="component" value="Chromosome 1"/>
</dbReference>
<dbReference type="EMBL" id="OZ022410">
    <property type="protein sequence ID" value="CAK9440905.1"/>
    <property type="molecule type" value="Genomic_DNA"/>
</dbReference>
<sequence length="532" mass="57753">MALTERRPLELHGMASAASPTFNPNTLGVAKKNRTKSLPLHPTEKVALERAKNQDNGDDDAIGASSEEESQDSDEEEEEDEHEAESEPGRNYSISGDLAKMDIGKEQQSSRSTSPESVLETQPDSTRESTPPTSTSSPPSSNDSSVATAAAKKIKKPKPISRAPIATGISTAIPVTGEKPEPIQEGDASLEDDVLFNIFLILFKEDPEGQGLTVKQVCDILREKKPEMASLSTKTSNLVSAKLNAYIKRIEKGDTSLKYAISRDWADASPKRMVYVYRGILASGFEHVAKTLLAEVKKGEQHSQEYKDEDVSEETATPTTTTTASTPNRQPQDPAAEDESLLTAKQASLAKPRRQTMFDLGITRHSFFESSSSAFEKHHLNVPYSSAPVTAALNRTATTTTTTGEDDFTGSDHEMDEFDLVFDDESDRDDDDDETIETVRKNGKRSKSMSYLLVKKPKFVTAAAAAPRASRAPSMHSANAAAAAAELHAAALRAGNHGHEANNHKWLNVIRSGFLSLDIGAPEDTDIDSFFA</sequence>
<dbReference type="EMBL" id="OZ022408">
    <property type="protein sequence ID" value="CAK9439791.1"/>
    <property type="molecule type" value="Genomic_DNA"/>
</dbReference>
<dbReference type="EMBL" id="OZ022409">
    <property type="protein sequence ID" value="CAK9440723.1"/>
    <property type="molecule type" value="Genomic_DNA"/>
</dbReference>
<feature type="compositionally biased region" description="Polar residues" evidence="1">
    <location>
        <begin position="106"/>
        <end position="124"/>
    </location>
</feature>
<reference evidence="10 12" key="1">
    <citation type="submission" date="2024-03" db="EMBL/GenBank/DDBJ databases">
        <authorList>
            <person name="Brejova B."/>
        </authorList>
    </citation>
    <scope>NUCLEOTIDE SEQUENCE [LARGE SCALE GENOMIC DNA]</scope>
    <source>
        <strain evidence="10 12">CBS 14171</strain>
    </source>
</reference>
<evidence type="ECO:0000313" key="8">
    <source>
        <dbReference type="EMBL" id="CAK9439791.1"/>
    </source>
</evidence>
<feature type="compositionally biased region" description="Basic and acidic residues" evidence="1">
    <location>
        <begin position="1"/>
        <end position="10"/>
    </location>
</feature>
<dbReference type="Proteomes" id="UP001497383">
    <property type="component" value="Chromosome 4"/>
</dbReference>
<feature type="compositionally biased region" description="Low complexity" evidence="1">
    <location>
        <begin position="314"/>
        <end position="327"/>
    </location>
</feature>
<evidence type="ECO:0000313" key="9">
    <source>
        <dbReference type="EMBL" id="CAK9440723.1"/>
    </source>
</evidence>
<feature type="region of interest" description="Disordered" evidence="1">
    <location>
        <begin position="298"/>
        <end position="340"/>
    </location>
</feature>
<accession>A0ABP0ZTL6</accession>
<dbReference type="EMBL" id="OZ022411">
    <property type="protein sequence ID" value="CAK9441857.1"/>
    <property type="molecule type" value="Genomic_DNA"/>
</dbReference>
<dbReference type="Proteomes" id="UP001497383">
    <property type="component" value="Chromosome 7"/>
</dbReference>
<dbReference type="EMBL" id="OZ022405">
    <property type="protein sequence ID" value="CAK9436603.1"/>
    <property type="molecule type" value="Genomic_DNA"/>
</dbReference>
<dbReference type="EMBL" id="OZ022408">
    <property type="protein sequence ID" value="CAK9438890.1"/>
    <property type="molecule type" value="Genomic_DNA"/>
</dbReference>
<feature type="compositionally biased region" description="Basic and acidic residues" evidence="1">
    <location>
        <begin position="42"/>
        <end position="55"/>
    </location>
</feature>
<dbReference type="EMBL" id="OZ022406">
    <property type="protein sequence ID" value="CAK9437705.1"/>
    <property type="molecule type" value="Genomic_DNA"/>
</dbReference>
<dbReference type="InterPro" id="IPR057511">
    <property type="entry name" value="WH_GDS1"/>
</dbReference>
<evidence type="ECO:0000313" key="4">
    <source>
        <dbReference type="EMBL" id="CAK9436603.1"/>
    </source>
</evidence>
<feature type="domain" description="GDS1 winged helix" evidence="2">
    <location>
        <begin position="187"/>
        <end position="282"/>
    </location>
</feature>
<feature type="compositionally biased region" description="Acidic residues" evidence="1">
    <location>
        <begin position="56"/>
        <end position="86"/>
    </location>
</feature>
<proteinExistence type="predicted"/>
<feature type="region of interest" description="Disordered" evidence="1">
    <location>
        <begin position="1"/>
        <end position="159"/>
    </location>
</feature>
<dbReference type="Pfam" id="PF25318">
    <property type="entry name" value="WHD_GDS1"/>
    <property type="match status" value="1"/>
</dbReference>
<evidence type="ECO:0000313" key="7">
    <source>
        <dbReference type="EMBL" id="CAK9438890.1"/>
    </source>
</evidence>
<feature type="compositionally biased region" description="Low complexity" evidence="1">
    <location>
        <begin position="128"/>
        <end position="151"/>
    </location>
</feature>
<evidence type="ECO:0000313" key="11">
    <source>
        <dbReference type="EMBL" id="CAK9441857.1"/>
    </source>
</evidence>
<evidence type="ECO:0000313" key="10">
    <source>
        <dbReference type="EMBL" id="CAK9440905.1"/>
    </source>
</evidence>
<protein>
    <recommendedName>
        <fullName evidence="2">GDS1 winged helix domain-containing protein</fullName>
    </recommendedName>
</protein>
<evidence type="ECO:0000256" key="1">
    <source>
        <dbReference type="SAM" id="MobiDB-lite"/>
    </source>
</evidence>
<evidence type="ECO:0000313" key="3">
    <source>
        <dbReference type="EMBL" id="CAK9435310.1"/>
    </source>
</evidence>
<dbReference type="RefSeq" id="XP_066826975.1">
    <property type="nucleotide sequence ID" value="XM_066973838.1"/>
</dbReference>
<evidence type="ECO:0000259" key="2">
    <source>
        <dbReference type="Pfam" id="PF25318"/>
    </source>
</evidence>
<name>A0ABP0ZTL6_9ASCO</name>
<organism evidence="10 12">
    <name type="scientific">Lodderomyces beijingensis</name>
    <dbReference type="NCBI Taxonomy" id="1775926"/>
    <lineage>
        <taxon>Eukaryota</taxon>
        <taxon>Fungi</taxon>
        <taxon>Dikarya</taxon>
        <taxon>Ascomycota</taxon>
        <taxon>Saccharomycotina</taxon>
        <taxon>Pichiomycetes</taxon>
        <taxon>Debaryomycetaceae</taxon>
        <taxon>Candida/Lodderomyces clade</taxon>
        <taxon>Lodderomyces</taxon>
    </lineage>
</organism>
<dbReference type="EMBL" id="OZ022405">
    <property type="protein sequence ID" value="CAK9435310.1"/>
    <property type="molecule type" value="Genomic_DNA"/>
</dbReference>
<dbReference type="Proteomes" id="UP001497383">
    <property type="component" value="Chromosome 6"/>
</dbReference>
<dbReference type="EMBL" id="OZ022406">
    <property type="protein sequence ID" value="CAK9436682.1"/>
    <property type="molecule type" value="Genomic_DNA"/>
</dbReference>
<gene>
    <name evidence="3" type="ORF">LODBEIA_P00370</name>
    <name evidence="4" type="ORF">LODBEIA_P11310</name>
    <name evidence="5" type="ORF">LODBEIA_P12040</name>
    <name evidence="6" type="ORF">LODBEIA_P20830</name>
    <name evidence="7" type="ORF">LODBEIA_P31140</name>
    <name evidence="8" type="ORF">LODBEIA_P38910</name>
    <name evidence="9" type="ORF">LODBEIA_P47010</name>
    <name evidence="10" type="ORF">LODBEIA_P47740</name>
    <name evidence="11" type="ORF">LODBEIA_P57250</name>
</gene>
<evidence type="ECO:0000313" key="12">
    <source>
        <dbReference type="Proteomes" id="UP001497383"/>
    </source>
</evidence>
<dbReference type="GeneID" id="92205233"/>
<dbReference type="Proteomes" id="UP001497383">
    <property type="component" value="Chromosome 5"/>
</dbReference>